<reference evidence="2 3" key="1">
    <citation type="submission" date="2016-10" db="EMBL/GenBank/DDBJ databases">
        <authorList>
            <person name="de Groot N.N."/>
        </authorList>
    </citation>
    <scope>NUCLEOTIDE SEQUENCE [LARGE SCALE GENOMIC DNA]</scope>
    <source>
        <strain evidence="2 3">DSM 2784</strain>
    </source>
</reference>
<accession>A0A1G5S0B3</accession>
<feature type="transmembrane region" description="Helical" evidence="1">
    <location>
        <begin position="63"/>
        <end position="82"/>
    </location>
</feature>
<evidence type="ECO:0000256" key="1">
    <source>
        <dbReference type="SAM" id="Phobius"/>
    </source>
</evidence>
<keyword evidence="3" id="KW-1185">Reference proteome</keyword>
<gene>
    <name evidence="2" type="ORF">SAMN03080599_01904</name>
</gene>
<dbReference type="AlphaFoldDB" id="A0A1G5S0B3"/>
<name>A0A1G5S0B3_9FIRM</name>
<dbReference type="InterPro" id="IPR004690">
    <property type="entry name" value="Maln_transptMadL"/>
</dbReference>
<evidence type="ECO:0000313" key="2">
    <source>
        <dbReference type="EMBL" id="SCZ79696.1"/>
    </source>
</evidence>
<evidence type="ECO:0000313" key="3">
    <source>
        <dbReference type="Proteomes" id="UP000199208"/>
    </source>
</evidence>
<dbReference type="GO" id="GO:0016020">
    <property type="term" value="C:membrane"/>
    <property type="evidence" value="ECO:0007669"/>
    <property type="project" value="InterPro"/>
</dbReference>
<organism evidence="2 3">
    <name type="scientific">Acidaminobacter hydrogenoformans DSM 2784</name>
    <dbReference type="NCBI Taxonomy" id="1120920"/>
    <lineage>
        <taxon>Bacteria</taxon>
        <taxon>Bacillati</taxon>
        <taxon>Bacillota</taxon>
        <taxon>Clostridia</taxon>
        <taxon>Peptostreptococcales</taxon>
        <taxon>Acidaminobacteraceae</taxon>
        <taxon>Acidaminobacter</taxon>
    </lineage>
</organism>
<dbReference type="STRING" id="1120920.SAMN03080599_01904"/>
<dbReference type="Proteomes" id="UP000199208">
    <property type="component" value="Unassembled WGS sequence"/>
</dbReference>
<sequence>MEIFGLGIVAFCMFVGSFIGRFLGDVLGVKGDVGGVGFAMLLLVVVSNYLESKNKGFSKKTENGILLLAALYIPIVIAMAAIQDVVSAFAGGFVAFAAGGLATIGAMFLVPLISKLDKENGKAGANAKNERVEPQFDSGN</sequence>
<dbReference type="NCBIfam" id="TIGR00807">
    <property type="entry name" value="malonate_madL"/>
    <property type="match status" value="1"/>
</dbReference>
<dbReference type="Pfam" id="PF03817">
    <property type="entry name" value="MadL"/>
    <property type="match status" value="1"/>
</dbReference>
<keyword evidence="1" id="KW-0812">Transmembrane</keyword>
<dbReference type="EMBL" id="FMWL01000008">
    <property type="protein sequence ID" value="SCZ79696.1"/>
    <property type="molecule type" value="Genomic_DNA"/>
</dbReference>
<keyword evidence="1" id="KW-1133">Transmembrane helix</keyword>
<proteinExistence type="predicted"/>
<dbReference type="OrthoDB" id="286752at2"/>
<keyword evidence="1" id="KW-0472">Membrane</keyword>
<protein>
    <submittedName>
        <fullName evidence="2">Malonate transporter, MadL subunit</fullName>
    </submittedName>
</protein>
<dbReference type="RefSeq" id="WP_092590856.1">
    <property type="nucleotide sequence ID" value="NZ_FMWL01000008.1"/>
</dbReference>
<feature type="transmembrane region" description="Helical" evidence="1">
    <location>
        <begin position="88"/>
        <end position="113"/>
    </location>
</feature>
<feature type="transmembrane region" description="Helical" evidence="1">
    <location>
        <begin position="34"/>
        <end position="51"/>
    </location>
</feature>